<evidence type="ECO:0000313" key="1">
    <source>
        <dbReference type="EMBL" id="KUM24211.1"/>
    </source>
</evidence>
<dbReference type="EMBL" id="LPWA01000142">
    <property type="protein sequence ID" value="KUM24211.1"/>
    <property type="molecule type" value="Genomic_DNA"/>
</dbReference>
<dbReference type="SUPFAM" id="SSF143100">
    <property type="entry name" value="TTHA1013/TTHA0281-like"/>
    <property type="match status" value="1"/>
</dbReference>
<dbReference type="OrthoDB" id="5297106at2"/>
<reference evidence="1 2" key="1">
    <citation type="submission" date="2015-12" db="EMBL/GenBank/DDBJ databases">
        <title>Draft genome sequence of Mesorhizobium sp. UFLA 01-765, a multitolerant efficient symbiont and plant-growth promoting strain isolated from Zn-mining soil using Leucaena leucocephala as a trap plant.</title>
        <authorList>
            <person name="Rangel W.M."/>
            <person name="Thijs S."/>
            <person name="Longatti S.M."/>
            <person name="Moreira F.M."/>
            <person name="Weyens N."/>
            <person name="Vangronsveld J."/>
            <person name="Van Hamme J.D."/>
            <person name="Bottos E.M."/>
            <person name="Rineau F."/>
        </authorList>
    </citation>
    <scope>NUCLEOTIDE SEQUENCE [LARGE SCALE GENOMIC DNA]</scope>
    <source>
        <strain evidence="1 2">UFLA 01-765</strain>
    </source>
</reference>
<organism evidence="1 2">
    <name type="scientific">Rhizobium loti</name>
    <name type="common">Mesorhizobium loti</name>
    <dbReference type="NCBI Taxonomy" id="381"/>
    <lineage>
        <taxon>Bacteria</taxon>
        <taxon>Pseudomonadati</taxon>
        <taxon>Pseudomonadota</taxon>
        <taxon>Alphaproteobacteria</taxon>
        <taxon>Hyphomicrobiales</taxon>
        <taxon>Phyllobacteriaceae</taxon>
        <taxon>Mesorhizobium</taxon>
    </lineage>
</organism>
<name>A0A101KNV3_RHILI</name>
<sequence length="122" mass="13808">MKPYKGYLGTIEFDENDVVFHGRIVGIRDIFTYEADSAEELLKAFHECVDDYLEFCAEQNKEPERPFSGKLALRTTPEVHRLVSRAASSDGKSINQWVSDTLAEAARKRIDEGSTKVTSRAH</sequence>
<dbReference type="Pfam" id="PF05534">
    <property type="entry name" value="HicB"/>
    <property type="match status" value="1"/>
</dbReference>
<dbReference type="InterPro" id="IPR008651">
    <property type="entry name" value="Uncharacterised_HicB"/>
</dbReference>
<protein>
    <submittedName>
        <fullName evidence="1">Antitoxin HicB</fullName>
    </submittedName>
</protein>
<dbReference type="SUPFAM" id="SSF47598">
    <property type="entry name" value="Ribbon-helix-helix"/>
    <property type="match status" value="1"/>
</dbReference>
<accession>A0A101KNV3</accession>
<dbReference type="Proteomes" id="UP000053176">
    <property type="component" value="Unassembled WGS sequence"/>
</dbReference>
<dbReference type="InterPro" id="IPR010985">
    <property type="entry name" value="Ribbon_hlx_hlx"/>
</dbReference>
<dbReference type="AlphaFoldDB" id="A0A101KNV3"/>
<gene>
    <name evidence="1" type="ORF">AU467_07300</name>
</gene>
<dbReference type="InterPro" id="IPR035069">
    <property type="entry name" value="TTHA1013/TTHA0281-like"/>
</dbReference>
<evidence type="ECO:0000313" key="2">
    <source>
        <dbReference type="Proteomes" id="UP000053176"/>
    </source>
</evidence>
<comment type="caution">
    <text evidence="1">The sequence shown here is derived from an EMBL/GenBank/DDBJ whole genome shotgun (WGS) entry which is preliminary data.</text>
</comment>
<proteinExistence type="predicted"/>
<dbReference type="GO" id="GO:0006355">
    <property type="term" value="P:regulation of DNA-templated transcription"/>
    <property type="evidence" value="ECO:0007669"/>
    <property type="project" value="InterPro"/>
</dbReference>
<dbReference type="Gene3D" id="1.20.5.780">
    <property type="entry name" value="Single helix bin"/>
    <property type="match status" value="1"/>
</dbReference>